<sequence>MLVKISIMMYPLIVYVDASAESELIVDYFTYKKVSSVVRFFCSSFEDNLAVSKGLNRNNLALSVISELSHDTNFYAIAYTDHRKIGVFIDSRDQDHAIPASLFLQASEEWMYDGMHSWLVLSSHLDDILNIIDDRAFGFSTDFVVACLVDYQIFELYDIYNVFKHHGEQVRVTFLGNWSKEEGLHVASKGVPVLRQANLHGLILRASFFKTRHKPEGMQLGQYFEDYAYTTRDSFSRYGYHILLHVSDMYNFTLGAYEAPAWEPGDLVGPVARDIWNNTADVTGTALVITLRRAEVVKFVHHAWQTRSCFIFRNPQPKRIKIQEVLKPFHDNVWYLMFTVLIVALSIMTMILRLEGYVSVIERISNSLLIIIGALCQQCSEVEMYLSSTRIFFLTLLIYSFIMYDYYSSSVVSARLDEPIFKINDSLDQLGELHLKLASEWFNSVDYFMKGTDWEHRNFHQNHWNNIPEEAKYMLPEIAVELIREGGFAYHAHPEVAYPYIDKSFSNREICELMEVHVINPTLTSFAVPLNSSMGEILRIGLMRISEVGLRNRQVLRWSFKKPVCEPSILSVSSIDMDEFAPHLLLLLIGMIASIVTCALEISLEYCGTMASKMFPHILEVSQ</sequence>
<dbReference type="EMBL" id="CM056744">
    <property type="protein sequence ID" value="KAJ8664939.1"/>
    <property type="molecule type" value="Genomic_DNA"/>
</dbReference>
<protein>
    <submittedName>
        <fullName evidence="1">Uncharacterized protein</fullName>
    </submittedName>
</protein>
<proteinExistence type="predicted"/>
<organism evidence="1 2">
    <name type="scientific">Eretmocerus hayati</name>
    <dbReference type="NCBI Taxonomy" id="131215"/>
    <lineage>
        <taxon>Eukaryota</taxon>
        <taxon>Metazoa</taxon>
        <taxon>Ecdysozoa</taxon>
        <taxon>Arthropoda</taxon>
        <taxon>Hexapoda</taxon>
        <taxon>Insecta</taxon>
        <taxon>Pterygota</taxon>
        <taxon>Neoptera</taxon>
        <taxon>Endopterygota</taxon>
        <taxon>Hymenoptera</taxon>
        <taxon>Apocrita</taxon>
        <taxon>Proctotrupomorpha</taxon>
        <taxon>Chalcidoidea</taxon>
        <taxon>Aphelinidae</taxon>
        <taxon>Aphelininae</taxon>
        <taxon>Eretmocerus</taxon>
    </lineage>
</organism>
<reference evidence="1" key="1">
    <citation type="submission" date="2023-04" db="EMBL/GenBank/DDBJ databases">
        <title>A chromosome-level genome assembly of the parasitoid wasp Eretmocerus hayati.</title>
        <authorList>
            <person name="Zhong Y."/>
            <person name="Liu S."/>
            <person name="Liu Y."/>
        </authorList>
    </citation>
    <scope>NUCLEOTIDE SEQUENCE</scope>
    <source>
        <strain evidence="1">ZJU_SS_LIU_2023</strain>
    </source>
</reference>
<dbReference type="Proteomes" id="UP001239111">
    <property type="component" value="Chromosome 4"/>
</dbReference>
<keyword evidence="2" id="KW-1185">Reference proteome</keyword>
<gene>
    <name evidence="1" type="ORF">QAD02_006601</name>
</gene>
<evidence type="ECO:0000313" key="1">
    <source>
        <dbReference type="EMBL" id="KAJ8664939.1"/>
    </source>
</evidence>
<evidence type="ECO:0000313" key="2">
    <source>
        <dbReference type="Proteomes" id="UP001239111"/>
    </source>
</evidence>
<accession>A0ACC2N3P7</accession>
<comment type="caution">
    <text evidence="1">The sequence shown here is derived from an EMBL/GenBank/DDBJ whole genome shotgun (WGS) entry which is preliminary data.</text>
</comment>
<name>A0ACC2N3P7_9HYME</name>